<dbReference type="GO" id="GO:0016779">
    <property type="term" value="F:nucleotidyltransferase activity"/>
    <property type="evidence" value="ECO:0007669"/>
    <property type="project" value="UniProtKB-KW"/>
</dbReference>
<evidence type="ECO:0000256" key="4">
    <source>
        <dbReference type="ARBA" id="ARBA00022656"/>
    </source>
</evidence>
<keyword evidence="6 10" id="KW-0808">Transferase</keyword>
<feature type="compositionally biased region" description="Polar residues" evidence="11">
    <location>
        <begin position="370"/>
        <end position="393"/>
    </location>
</feature>
<dbReference type="AlphaFoldDB" id="A0A816Q2H2"/>
<dbReference type="GO" id="GO:0005576">
    <property type="term" value="C:extracellular region"/>
    <property type="evidence" value="ECO:0007669"/>
    <property type="project" value="UniProtKB-SubCell"/>
</dbReference>
<evidence type="ECO:0000256" key="9">
    <source>
        <dbReference type="ARBA" id="ARBA00047597"/>
    </source>
</evidence>
<dbReference type="EMBL" id="CAJNRE010006462">
    <property type="protein sequence ID" value="CAF2055448.1"/>
    <property type="molecule type" value="Genomic_DNA"/>
</dbReference>
<comment type="similarity">
    <text evidence="2 10">Belongs to the Arg-specific ADP-ribosyltransferase family.</text>
</comment>
<keyword evidence="5 10" id="KW-0328">Glycosyltransferase</keyword>
<evidence type="ECO:0000256" key="2">
    <source>
        <dbReference type="ARBA" id="ARBA00009558"/>
    </source>
</evidence>
<evidence type="ECO:0000256" key="7">
    <source>
        <dbReference type="ARBA" id="ARBA00022695"/>
    </source>
</evidence>
<evidence type="ECO:0000313" key="13">
    <source>
        <dbReference type="EMBL" id="CAF4140886.1"/>
    </source>
</evidence>
<protein>
    <recommendedName>
        <fullName evidence="10">NAD(P)(+)--arginine ADP-ribosyltransferase</fullName>
        <ecNumber evidence="10">2.4.2.31</ecNumber>
    </recommendedName>
    <alternativeName>
        <fullName evidence="10">Mono(ADP-ribosyl)transferase</fullName>
    </alternativeName>
</protein>
<dbReference type="GO" id="GO:0090729">
    <property type="term" value="F:toxin activity"/>
    <property type="evidence" value="ECO:0007669"/>
    <property type="project" value="UniProtKB-KW"/>
</dbReference>
<dbReference type="PANTHER" id="PTHR10339">
    <property type="entry name" value="ADP-RIBOSYLTRANSFERASE"/>
    <property type="match status" value="1"/>
</dbReference>
<feature type="region of interest" description="Disordered" evidence="11">
    <location>
        <begin position="356"/>
        <end position="398"/>
    </location>
</feature>
<dbReference type="EMBL" id="CAJOBI010009555">
    <property type="protein sequence ID" value="CAF4140886.1"/>
    <property type="molecule type" value="Genomic_DNA"/>
</dbReference>
<evidence type="ECO:0000256" key="6">
    <source>
        <dbReference type="ARBA" id="ARBA00022679"/>
    </source>
</evidence>
<reference evidence="12" key="1">
    <citation type="submission" date="2021-02" db="EMBL/GenBank/DDBJ databases">
        <authorList>
            <person name="Nowell W R."/>
        </authorList>
    </citation>
    <scope>NUCLEOTIDE SEQUENCE</scope>
</reference>
<evidence type="ECO:0000256" key="5">
    <source>
        <dbReference type="ARBA" id="ARBA00022676"/>
    </source>
</evidence>
<feature type="compositionally biased region" description="Basic and acidic residues" evidence="11">
    <location>
        <begin position="356"/>
        <end position="369"/>
    </location>
</feature>
<dbReference type="PANTHER" id="PTHR10339:SF25">
    <property type="entry name" value="SECRETED EXOENZYME S"/>
    <property type="match status" value="1"/>
</dbReference>
<dbReference type="InterPro" id="IPR050999">
    <property type="entry name" value="ADP-ribosyltransferase_ARG"/>
</dbReference>
<keyword evidence="7" id="KW-0548">Nucleotidyltransferase</keyword>
<evidence type="ECO:0000256" key="1">
    <source>
        <dbReference type="ARBA" id="ARBA00004613"/>
    </source>
</evidence>
<evidence type="ECO:0000256" key="11">
    <source>
        <dbReference type="SAM" id="MobiDB-lite"/>
    </source>
</evidence>
<keyword evidence="8" id="KW-0843">Virulence</keyword>
<dbReference type="Pfam" id="PF01129">
    <property type="entry name" value="ART"/>
    <property type="match status" value="1"/>
</dbReference>
<dbReference type="InterPro" id="IPR000768">
    <property type="entry name" value="ART"/>
</dbReference>
<dbReference type="Gene3D" id="1.10.287.1490">
    <property type="match status" value="1"/>
</dbReference>
<accession>A0A816Q2H2</accession>
<dbReference type="Proteomes" id="UP000663824">
    <property type="component" value="Unassembled WGS sequence"/>
</dbReference>
<dbReference type="PROSITE" id="PS51996">
    <property type="entry name" value="TR_MART"/>
    <property type="match status" value="1"/>
</dbReference>
<evidence type="ECO:0000313" key="12">
    <source>
        <dbReference type="EMBL" id="CAF2055448.1"/>
    </source>
</evidence>
<dbReference type="GO" id="GO:0003950">
    <property type="term" value="F:NAD+ poly-ADP-ribosyltransferase activity"/>
    <property type="evidence" value="ECO:0007669"/>
    <property type="project" value="TreeGrafter"/>
</dbReference>
<evidence type="ECO:0000313" key="14">
    <source>
        <dbReference type="Proteomes" id="UP000663824"/>
    </source>
</evidence>
<evidence type="ECO:0000256" key="10">
    <source>
        <dbReference type="RuleBase" id="RU361228"/>
    </source>
</evidence>
<dbReference type="GO" id="GO:0106274">
    <property type="term" value="F:NAD+-protein-arginine ADP-ribosyltransferase activity"/>
    <property type="evidence" value="ECO:0007669"/>
    <property type="project" value="UniProtKB-EC"/>
</dbReference>
<gene>
    <name evidence="12" type="ORF">MBJ925_LOCUS13957</name>
    <name evidence="13" type="ORF">SMN809_LOCUS19241</name>
</gene>
<comment type="caution">
    <text evidence="12">The sequence shown here is derived from an EMBL/GenBank/DDBJ whole genome shotgun (WGS) entry which is preliminary data.</text>
</comment>
<organism evidence="12 14">
    <name type="scientific">Rotaria magnacalcarata</name>
    <dbReference type="NCBI Taxonomy" id="392030"/>
    <lineage>
        <taxon>Eukaryota</taxon>
        <taxon>Metazoa</taxon>
        <taxon>Spiralia</taxon>
        <taxon>Gnathifera</taxon>
        <taxon>Rotifera</taxon>
        <taxon>Eurotatoria</taxon>
        <taxon>Bdelloidea</taxon>
        <taxon>Philodinida</taxon>
        <taxon>Philodinidae</taxon>
        <taxon>Rotaria</taxon>
    </lineage>
</organism>
<comment type="catalytic activity">
    <reaction evidence="9 10">
        <text>L-arginyl-[protein] + NAD(+) = N(omega)-(ADP-D-ribosyl)-L-arginyl-[protein] + nicotinamide + H(+)</text>
        <dbReference type="Rhea" id="RHEA:19149"/>
        <dbReference type="Rhea" id="RHEA-COMP:10532"/>
        <dbReference type="Rhea" id="RHEA-COMP:15087"/>
        <dbReference type="ChEBI" id="CHEBI:15378"/>
        <dbReference type="ChEBI" id="CHEBI:17154"/>
        <dbReference type="ChEBI" id="CHEBI:29965"/>
        <dbReference type="ChEBI" id="CHEBI:57540"/>
        <dbReference type="ChEBI" id="CHEBI:142554"/>
        <dbReference type="EC" id="2.4.2.31"/>
    </reaction>
</comment>
<name>A0A816Q2H2_9BILA</name>
<keyword evidence="10" id="KW-0521">NADP</keyword>
<keyword evidence="10" id="KW-0520">NAD</keyword>
<evidence type="ECO:0000256" key="3">
    <source>
        <dbReference type="ARBA" id="ARBA00022525"/>
    </source>
</evidence>
<evidence type="ECO:0000256" key="8">
    <source>
        <dbReference type="ARBA" id="ARBA00023026"/>
    </source>
</evidence>
<proteinExistence type="inferred from homology"/>
<keyword evidence="4" id="KW-0800">Toxin</keyword>
<dbReference type="Gene3D" id="3.90.176.10">
    <property type="entry name" value="Toxin ADP-ribosyltransferase, Chain A, domain 1"/>
    <property type="match status" value="1"/>
</dbReference>
<dbReference type="EC" id="2.4.2.31" evidence="10"/>
<keyword evidence="3" id="KW-0964">Secreted</keyword>
<comment type="subcellular location">
    <subcellularLocation>
        <location evidence="1">Secreted</location>
    </subcellularLocation>
</comment>
<dbReference type="SUPFAM" id="SSF56399">
    <property type="entry name" value="ADP-ribosylation"/>
    <property type="match status" value="1"/>
</dbReference>
<sequence length="411" mass="47619">MTHINSRLLDVSEERLNTLTPLRGYAEERLLKLVDAVVPLRKLVHDIDARVWTATNRSENPTDKLTPDESAAIILYTIEWDPSHPSLYLVLNGTLRLEDRKKLVPWFSYLKLLLTGLFKLPSIHCTVWRGVRGDLRSHYKLGTKMMWWAFSSCTASISVLESEQYLGTSGTRTLFAIECLNGKDIKRHSYFAQEEEILLLPCTYFEVISHLSSMENLHIIHLREITPPFMLLEPPDAMFADSSNDKASYEQLKAKLEQVTGENKRLTAQWKQQQAQINQQQTQINQQQTQINNLENENQILNKNYADYENEMERLKKKSRQADKAVENLKQEVDESDKLNERLQVEIQNLRKEIERLKRTADRPPERQKTSLTAPSERLTTASSFPTPRTTGSDEFDLSGKQLYRNRLCMP</sequence>
<dbReference type="Proteomes" id="UP000676336">
    <property type="component" value="Unassembled WGS sequence"/>
</dbReference>